<dbReference type="EMBL" id="CP034413">
    <property type="protein sequence ID" value="QCI60545.1"/>
    <property type="molecule type" value="Genomic_DNA"/>
</dbReference>
<reference evidence="3" key="1">
    <citation type="submission" date="2018-12" db="EMBL/GenBank/DDBJ databases">
        <title>Dusodibacter welbiota gen. nov., sp. nov., isolated from human faeces and emended description of the Oscillibacter genus.</title>
        <authorList>
            <person name="Le Roy T."/>
            <person name="Van der Smissen P."/>
            <person name="Delzenne N."/>
            <person name="Muccioli G."/>
            <person name="Collet J.F."/>
            <person name="Cani P.D."/>
        </authorList>
    </citation>
    <scope>NUCLEOTIDE SEQUENCE [LARGE SCALE GENOMIC DNA]</scope>
    <source>
        <strain evidence="3">J115</strain>
    </source>
</reference>
<dbReference type="RefSeq" id="WP_021748702.1">
    <property type="nucleotide sequence ID" value="NZ_CAUWCU010000019.1"/>
</dbReference>
<protein>
    <submittedName>
        <fullName evidence="2">Helix-turn-helix transcriptional regulator</fullName>
    </submittedName>
</protein>
<dbReference type="InterPro" id="IPR036388">
    <property type="entry name" value="WH-like_DNA-bd_sf"/>
</dbReference>
<dbReference type="InterPro" id="IPR052509">
    <property type="entry name" value="Metal_resp_DNA-bind_regulator"/>
</dbReference>
<sequence length="115" mass="12593">MEADKSLVSGSMALLVLKLLEDGDKYGYQMTSELRQRSEDVFHLKAGTLYPLLHSLEEKGLVTAYEREAAAGKPRRYYHLTKAGEAALREKETAWHTYADAVGRVLGGGACCAGT</sequence>
<evidence type="ECO:0000313" key="2">
    <source>
        <dbReference type="EMBL" id="QCI60545.1"/>
    </source>
</evidence>
<accession>A0A4D7ARV7</accession>
<evidence type="ECO:0000313" key="3">
    <source>
        <dbReference type="Proteomes" id="UP000298642"/>
    </source>
</evidence>
<proteinExistence type="predicted"/>
<feature type="domain" description="Transcription regulator PadR N-terminal" evidence="1">
    <location>
        <begin position="16"/>
        <end position="90"/>
    </location>
</feature>
<evidence type="ECO:0000259" key="1">
    <source>
        <dbReference type="Pfam" id="PF03551"/>
    </source>
</evidence>
<gene>
    <name evidence="2" type="ORF">EIO64_16170</name>
</gene>
<dbReference type="Gene3D" id="1.10.10.10">
    <property type="entry name" value="Winged helix-like DNA-binding domain superfamily/Winged helix DNA-binding domain"/>
    <property type="match status" value="1"/>
</dbReference>
<dbReference type="PANTHER" id="PTHR33169:SF14">
    <property type="entry name" value="TRANSCRIPTIONAL REGULATOR RV3488"/>
    <property type="match status" value="1"/>
</dbReference>
<keyword evidence="3" id="KW-1185">Reference proteome</keyword>
<dbReference type="GeneID" id="89522560"/>
<dbReference type="Pfam" id="PF03551">
    <property type="entry name" value="PadR"/>
    <property type="match status" value="1"/>
</dbReference>
<organism evidence="2 3">
    <name type="scientific">Dysosmobacter welbionis</name>
    <dbReference type="NCBI Taxonomy" id="2093857"/>
    <lineage>
        <taxon>Bacteria</taxon>
        <taxon>Bacillati</taxon>
        <taxon>Bacillota</taxon>
        <taxon>Clostridia</taxon>
        <taxon>Eubacteriales</taxon>
        <taxon>Oscillospiraceae</taxon>
        <taxon>Dysosmobacter</taxon>
    </lineage>
</organism>
<dbReference type="SUPFAM" id="SSF46785">
    <property type="entry name" value="Winged helix' DNA-binding domain"/>
    <property type="match status" value="1"/>
</dbReference>
<dbReference type="InterPro" id="IPR036390">
    <property type="entry name" value="WH_DNA-bd_sf"/>
</dbReference>
<dbReference type="AlphaFoldDB" id="A0A4D7ARV7"/>
<name>A0A4D7ARV7_9FIRM</name>
<dbReference type="PANTHER" id="PTHR33169">
    <property type="entry name" value="PADR-FAMILY TRANSCRIPTIONAL REGULATOR"/>
    <property type="match status" value="1"/>
</dbReference>
<dbReference type="Proteomes" id="UP000298642">
    <property type="component" value="Chromosome"/>
</dbReference>
<dbReference type="InterPro" id="IPR005149">
    <property type="entry name" value="Tscrpt_reg_PadR_N"/>
</dbReference>
<dbReference type="KEGG" id="obj:EIO64_16170"/>